<dbReference type="GO" id="GO:0005524">
    <property type="term" value="F:ATP binding"/>
    <property type="evidence" value="ECO:0007669"/>
    <property type="project" value="UniProtKB-UniRule"/>
</dbReference>
<organism evidence="7 8">
    <name type="scientific">Daphnia pulex</name>
    <name type="common">Water flea</name>
    <dbReference type="NCBI Taxonomy" id="6669"/>
    <lineage>
        <taxon>Eukaryota</taxon>
        <taxon>Metazoa</taxon>
        <taxon>Ecdysozoa</taxon>
        <taxon>Arthropoda</taxon>
        <taxon>Crustacea</taxon>
        <taxon>Branchiopoda</taxon>
        <taxon>Diplostraca</taxon>
        <taxon>Cladocera</taxon>
        <taxon>Anomopoda</taxon>
        <taxon>Daphniidae</taxon>
        <taxon>Daphnia</taxon>
    </lineage>
</organism>
<dbReference type="KEGG" id="dpx:DAPPUDRAFT_114609"/>
<reference evidence="7 8" key="1">
    <citation type="journal article" date="2011" name="Science">
        <title>The ecoresponsive genome of Daphnia pulex.</title>
        <authorList>
            <person name="Colbourne J.K."/>
            <person name="Pfrender M.E."/>
            <person name="Gilbert D."/>
            <person name="Thomas W.K."/>
            <person name="Tucker A."/>
            <person name="Oakley T.H."/>
            <person name="Tokishita S."/>
            <person name="Aerts A."/>
            <person name="Arnold G.J."/>
            <person name="Basu M.K."/>
            <person name="Bauer D.J."/>
            <person name="Caceres C.E."/>
            <person name="Carmel L."/>
            <person name="Casola C."/>
            <person name="Choi J.H."/>
            <person name="Detter J.C."/>
            <person name="Dong Q."/>
            <person name="Dusheyko S."/>
            <person name="Eads B.D."/>
            <person name="Frohlich T."/>
            <person name="Geiler-Samerotte K.A."/>
            <person name="Gerlach D."/>
            <person name="Hatcher P."/>
            <person name="Jogdeo S."/>
            <person name="Krijgsveld J."/>
            <person name="Kriventseva E.V."/>
            <person name="Kultz D."/>
            <person name="Laforsch C."/>
            <person name="Lindquist E."/>
            <person name="Lopez J."/>
            <person name="Manak J.R."/>
            <person name="Muller J."/>
            <person name="Pangilinan J."/>
            <person name="Patwardhan R.P."/>
            <person name="Pitluck S."/>
            <person name="Pritham E.J."/>
            <person name="Rechtsteiner A."/>
            <person name="Rho M."/>
            <person name="Rogozin I.B."/>
            <person name="Sakarya O."/>
            <person name="Salamov A."/>
            <person name="Schaack S."/>
            <person name="Shapiro H."/>
            <person name="Shiga Y."/>
            <person name="Skalitzky C."/>
            <person name="Smith Z."/>
            <person name="Souvorov A."/>
            <person name="Sung W."/>
            <person name="Tang Z."/>
            <person name="Tsuchiya D."/>
            <person name="Tu H."/>
            <person name="Vos H."/>
            <person name="Wang M."/>
            <person name="Wolf Y.I."/>
            <person name="Yamagata H."/>
            <person name="Yamada T."/>
            <person name="Ye Y."/>
            <person name="Shaw J.R."/>
            <person name="Andrews J."/>
            <person name="Crease T.J."/>
            <person name="Tang H."/>
            <person name="Lucas S.M."/>
            <person name="Robertson H.M."/>
            <person name="Bork P."/>
            <person name="Koonin E.V."/>
            <person name="Zdobnov E.M."/>
            <person name="Grigoriev I.V."/>
            <person name="Lynch M."/>
            <person name="Boore J.L."/>
        </authorList>
    </citation>
    <scope>NUCLEOTIDE SEQUENCE [LARGE SCALE GENOMIC DNA]</scope>
</reference>
<dbReference type="Proteomes" id="UP000000305">
    <property type="component" value="Unassembled WGS sequence"/>
</dbReference>
<keyword evidence="4" id="KW-0418">Kinase</keyword>
<dbReference type="InterPro" id="IPR017441">
    <property type="entry name" value="Protein_kinase_ATP_BS"/>
</dbReference>
<keyword evidence="4" id="KW-0723">Serine/threonine-protein kinase</keyword>
<evidence type="ECO:0000256" key="4">
    <source>
        <dbReference type="RuleBase" id="RU000304"/>
    </source>
</evidence>
<dbReference type="Pfam" id="PF00069">
    <property type="entry name" value="Pkinase"/>
    <property type="match status" value="1"/>
</dbReference>
<dbReference type="GO" id="GO:0005783">
    <property type="term" value="C:endoplasmic reticulum"/>
    <property type="evidence" value="ECO:0000318"/>
    <property type="project" value="GO_Central"/>
</dbReference>
<keyword evidence="2 3" id="KW-0067">ATP-binding</keyword>
<name>E9H835_DAPPU</name>
<keyword evidence="4" id="KW-0808">Transferase</keyword>
<evidence type="ECO:0000256" key="3">
    <source>
        <dbReference type="PROSITE-ProRule" id="PRU10141"/>
    </source>
</evidence>
<dbReference type="FunFam" id="1.10.510.10:FF:001249">
    <property type="entry name" value="Uncharacterized protein"/>
    <property type="match status" value="1"/>
</dbReference>
<protein>
    <recommendedName>
        <fullName evidence="5">Protein kinase domain-containing protein</fullName>
    </recommendedName>
</protein>
<keyword evidence="1 3" id="KW-0547">Nucleotide-binding</keyword>
<dbReference type="PANTHER" id="PTHR13954:SF6">
    <property type="entry name" value="NON-SPECIFIC SERINE_THREONINE PROTEIN KINASE"/>
    <property type="match status" value="1"/>
</dbReference>
<dbReference type="InterPro" id="IPR008271">
    <property type="entry name" value="Ser/Thr_kinase_AS"/>
</dbReference>
<evidence type="ECO:0000313" key="8">
    <source>
        <dbReference type="Proteomes" id="UP000000305"/>
    </source>
</evidence>
<dbReference type="Gene3D" id="1.10.510.10">
    <property type="entry name" value="Transferase(Phosphotransferase) domain 1"/>
    <property type="match status" value="1"/>
</dbReference>
<evidence type="ECO:0000256" key="1">
    <source>
        <dbReference type="ARBA" id="ARBA00022741"/>
    </source>
</evidence>
<dbReference type="EMBL" id="GL732602">
    <property type="protein sequence ID" value="EFX72139.1"/>
    <property type="molecule type" value="Genomic_DNA"/>
</dbReference>
<sequence>MEINCGNKVLGKGGYATVFEGVWGVNRRPVAVKRVFLHAEGTRQEEEALRKLDHPNVIKLLHAERHSIELCQASLERLFLKEGDPRKYCGPMPTPAQVLDQLATGLDYIHKMKLVHRDLKPENVLIWVDSKADNKVLMKWSGFGLCEPVDESGSYDVTEIKGTLNYLAPEILKLKILKDNGQRNIPELQKATVKSDVFGEGLVFGYFLSHGKHSFGSEHPEIQSNIINQNPVNVESKATFNLSAKQDHLNNENVPFVMTEIEPQYSQELILKMLADEPENRISSSDVVDYLGKLRNQTETL</sequence>
<dbReference type="InterPro" id="IPR000719">
    <property type="entry name" value="Prot_kinase_dom"/>
</dbReference>
<dbReference type="AlphaFoldDB" id="E9H835"/>
<dbReference type="eggNOG" id="KOG1027">
    <property type="taxonomic scope" value="Eukaryota"/>
</dbReference>
<accession>E9H835</accession>
<dbReference type="PROSITE" id="PS00107">
    <property type="entry name" value="PROTEIN_KINASE_ATP"/>
    <property type="match status" value="1"/>
</dbReference>
<dbReference type="FunFam" id="3.30.200.20:FF:000630">
    <property type="entry name" value="Uncharacterized protein"/>
    <property type="match status" value="1"/>
</dbReference>
<dbReference type="Gene3D" id="3.30.200.20">
    <property type="entry name" value="Phosphorylase Kinase, domain 1"/>
    <property type="match status" value="1"/>
</dbReference>
<keyword evidence="8" id="KW-1185">Reference proteome</keyword>
<feature type="binding site" evidence="3">
    <location>
        <position position="33"/>
    </location>
    <ligand>
        <name>ATP</name>
        <dbReference type="ChEBI" id="CHEBI:30616"/>
    </ligand>
</feature>
<dbReference type="PANTHER" id="PTHR13954">
    <property type="entry name" value="IRE1-RELATED"/>
    <property type="match status" value="1"/>
</dbReference>
<dbReference type="PROSITE" id="PS00108">
    <property type="entry name" value="PROTEIN_KINASE_ST"/>
    <property type="match status" value="1"/>
</dbReference>
<dbReference type="KEGG" id="dpx:DAPPUDRAFT_111096"/>
<dbReference type="GO" id="GO:0051082">
    <property type="term" value="F:unfolded protein binding"/>
    <property type="evidence" value="ECO:0000318"/>
    <property type="project" value="GO_Central"/>
</dbReference>
<dbReference type="GO" id="GO:0004521">
    <property type="term" value="F:RNA endonuclease activity"/>
    <property type="evidence" value="ECO:0000318"/>
    <property type="project" value="GO_Central"/>
</dbReference>
<dbReference type="GO" id="GO:0036498">
    <property type="term" value="P:IRE1-mediated unfolded protein response"/>
    <property type="evidence" value="ECO:0000318"/>
    <property type="project" value="GO_Central"/>
</dbReference>
<dbReference type="GO" id="GO:0004674">
    <property type="term" value="F:protein serine/threonine kinase activity"/>
    <property type="evidence" value="ECO:0000318"/>
    <property type="project" value="GO_Central"/>
</dbReference>
<evidence type="ECO:0000313" key="6">
    <source>
        <dbReference type="EMBL" id="EFX68321.1"/>
    </source>
</evidence>
<dbReference type="InterPro" id="IPR045133">
    <property type="entry name" value="IRE1/2-like"/>
</dbReference>
<evidence type="ECO:0000313" key="7">
    <source>
        <dbReference type="EMBL" id="EFX72139.1"/>
    </source>
</evidence>
<dbReference type="HOGENOM" id="CLU_000288_7_1_1"/>
<dbReference type="SMART" id="SM00220">
    <property type="entry name" value="S_TKc"/>
    <property type="match status" value="1"/>
</dbReference>
<dbReference type="SUPFAM" id="SSF56112">
    <property type="entry name" value="Protein kinase-like (PK-like)"/>
    <property type="match status" value="1"/>
</dbReference>
<evidence type="ECO:0000256" key="2">
    <source>
        <dbReference type="ARBA" id="ARBA00022840"/>
    </source>
</evidence>
<feature type="domain" description="Protein kinase" evidence="5">
    <location>
        <begin position="4"/>
        <end position="301"/>
    </location>
</feature>
<dbReference type="OrthoDB" id="248923at2759"/>
<dbReference type="PROSITE" id="PS50011">
    <property type="entry name" value="PROTEIN_KINASE_DOM"/>
    <property type="match status" value="1"/>
</dbReference>
<dbReference type="InterPro" id="IPR011009">
    <property type="entry name" value="Kinase-like_dom_sf"/>
</dbReference>
<proteinExistence type="inferred from homology"/>
<evidence type="ECO:0000259" key="5">
    <source>
        <dbReference type="PROSITE" id="PS50011"/>
    </source>
</evidence>
<dbReference type="STRING" id="6669.E9H835"/>
<dbReference type="EMBL" id="GL732657">
    <property type="protein sequence ID" value="EFX68321.1"/>
    <property type="molecule type" value="Genomic_DNA"/>
</dbReference>
<gene>
    <name evidence="7" type="ORF">DAPPUDRAFT_111096</name>
    <name evidence="6" type="ORF">DAPPUDRAFT_114609</name>
</gene>
<comment type="similarity">
    <text evidence="4">Belongs to the protein kinase superfamily.</text>
</comment>
<dbReference type="GO" id="GO:0070059">
    <property type="term" value="P:intrinsic apoptotic signaling pathway in response to endoplasmic reticulum stress"/>
    <property type="evidence" value="ECO:0000318"/>
    <property type="project" value="GO_Central"/>
</dbReference>